<dbReference type="GO" id="GO:0019028">
    <property type="term" value="C:viral capsid"/>
    <property type="evidence" value="ECO:0007669"/>
    <property type="project" value="UniProtKB-KW"/>
</dbReference>
<evidence type="ECO:0000313" key="1">
    <source>
        <dbReference type="EMBL" id="WMJ90934.1"/>
    </source>
</evidence>
<organism evidence="1">
    <name type="scientific">Beauveria bassiana partitivirus 5</name>
    <dbReference type="NCBI Taxonomy" id="3071798"/>
    <lineage>
        <taxon>Viruses</taxon>
        <taxon>Riboviria</taxon>
        <taxon>Orthornavirae</taxon>
        <taxon>Pisuviricota</taxon>
        <taxon>Duplopiviricetes</taxon>
        <taxon>Durnavirales</taxon>
        <taxon>Partitiviridae</taxon>
    </lineage>
</organism>
<proteinExistence type="predicted"/>
<protein>
    <submittedName>
        <fullName evidence="1">Coat protein</fullName>
    </submittedName>
</protein>
<sequence>MTKEIQFLPGRFQPVVEIAQRDTGLPSPADTDFTGLEEVALATLEVARAASRGSGAIVDSEVPRSRLAKIVRALLCARNSAEQLAHVGVFTRYNTPLRSPGLTFLEPVVRAYNYYGHFEHDGKVFVTRGLEKFLIQSLFLLKSEMTVGVADGTANTVAVTDKVFKDIDPDYYHLTPEGEIAFGKRMPLKHYILEVVRAIYDLDSLEPDSKLPWIRSALDISTEASLVHFLRSARVIPGWTTPDRDSLEDAPDAHKAAMKKLFGNEYSSPGDLIPLSRLTGSITLAYNLLRRLSTEHGYAMKTIQLPKYEGGSAAQLAAYTDDVLTSQVPLSLSDSTAALAFTTSYGVSRLFRSAPALEREMLVRDLVAQSLLPLR</sequence>
<keyword evidence="1" id="KW-0946">Virion</keyword>
<name>A0AA51HK09_9VIRU</name>
<keyword evidence="1" id="KW-0167">Capsid protein</keyword>
<accession>A0AA51HK09</accession>
<dbReference type="EMBL" id="OR126358">
    <property type="protein sequence ID" value="WMJ90934.1"/>
    <property type="molecule type" value="Genomic_RNA"/>
</dbReference>
<reference evidence="1" key="1">
    <citation type="submission" date="2023-06" db="EMBL/GenBank/DDBJ databases">
        <authorList>
            <person name="Zhu Q."/>
            <person name="Shi N."/>
            <person name="Wang P."/>
            <person name="Huang B."/>
        </authorList>
    </citation>
    <scope>NUCLEOTIDE SEQUENCE</scope>
    <source>
        <strain evidence="1">RCEF 6874</strain>
    </source>
</reference>